<dbReference type="InterPro" id="IPR008977">
    <property type="entry name" value="PHM/PNGase_F_dom_sf"/>
</dbReference>
<name>A0A816BQ03_ADIRI</name>
<dbReference type="InterPro" id="IPR036939">
    <property type="entry name" value="Cu2_ascorb_mOase_N_sf"/>
</dbReference>
<dbReference type="PANTHER" id="PTHR10157:SF23">
    <property type="entry name" value="MOXD1 HOMOLOG 1"/>
    <property type="match status" value="1"/>
</dbReference>
<dbReference type="OrthoDB" id="10003276at2759"/>
<reference evidence="2" key="1">
    <citation type="submission" date="2021-02" db="EMBL/GenBank/DDBJ databases">
        <authorList>
            <person name="Nowell W R."/>
        </authorList>
    </citation>
    <scope>NUCLEOTIDE SEQUENCE</scope>
</reference>
<evidence type="ECO:0000313" key="2">
    <source>
        <dbReference type="EMBL" id="CAF1613360.1"/>
    </source>
</evidence>
<organism evidence="2 3">
    <name type="scientific">Adineta ricciae</name>
    <name type="common">Rotifer</name>
    <dbReference type="NCBI Taxonomy" id="249248"/>
    <lineage>
        <taxon>Eukaryota</taxon>
        <taxon>Metazoa</taxon>
        <taxon>Spiralia</taxon>
        <taxon>Gnathifera</taxon>
        <taxon>Rotifera</taxon>
        <taxon>Eurotatoria</taxon>
        <taxon>Bdelloidea</taxon>
        <taxon>Adinetida</taxon>
        <taxon>Adinetidae</taxon>
        <taxon>Adineta</taxon>
    </lineage>
</organism>
<sequence length="174" mass="19383">MVRADIGVGRYNVLFNATDPTLVHHYLLDEYDRSVQFNDSNLPSGLFSNMLLDTYMCMSNIAGGWAIDGDLVRTDTAFFSIFMKDPSEADYPIDGNFSIKYYVIQLHYNNPGRCKNCKDSSGVRFYVTDQLGQYDIGYLTLGTDASSLSLTILARTNNSIVDSYCPTVAMAVSN</sequence>
<accession>A0A816BQ03</accession>
<protein>
    <submittedName>
        <fullName evidence="2">Uncharacterized protein</fullName>
    </submittedName>
</protein>
<dbReference type="Proteomes" id="UP000663828">
    <property type="component" value="Unassembled WGS sequence"/>
</dbReference>
<keyword evidence="3" id="KW-1185">Reference proteome</keyword>
<comment type="caution">
    <text evidence="2">The sequence shown here is derived from an EMBL/GenBank/DDBJ whole genome shotgun (WGS) entry which is preliminary data.</text>
</comment>
<dbReference type="Proteomes" id="UP000663852">
    <property type="component" value="Unassembled WGS sequence"/>
</dbReference>
<dbReference type="GO" id="GO:0005507">
    <property type="term" value="F:copper ion binding"/>
    <property type="evidence" value="ECO:0007669"/>
    <property type="project" value="InterPro"/>
</dbReference>
<dbReference type="GO" id="GO:0004500">
    <property type="term" value="F:dopamine beta-monooxygenase activity"/>
    <property type="evidence" value="ECO:0007669"/>
    <property type="project" value="InterPro"/>
</dbReference>
<evidence type="ECO:0000313" key="3">
    <source>
        <dbReference type="Proteomes" id="UP000663828"/>
    </source>
</evidence>
<dbReference type="PANTHER" id="PTHR10157">
    <property type="entry name" value="DOPAMINE BETA HYDROXYLASE RELATED"/>
    <property type="match status" value="1"/>
</dbReference>
<dbReference type="EMBL" id="CAJNOR010007232">
    <property type="protein sequence ID" value="CAF1613360.1"/>
    <property type="molecule type" value="Genomic_DNA"/>
</dbReference>
<evidence type="ECO:0000313" key="1">
    <source>
        <dbReference type="EMBL" id="CAF1031159.1"/>
    </source>
</evidence>
<dbReference type="EMBL" id="CAJNOJ010000071">
    <property type="protein sequence ID" value="CAF1031159.1"/>
    <property type="molecule type" value="Genomic_DNA"/>
</dbReference>
<dbReference type="InterPro" id="IPR000945">
    <property type="entry name" value="DBH-like"/>
</dbReference>
<dbReference type="SUPFAM" id="SSF49742">
    <property type="entry name" value="PHM/PNGase F"/>
    <property type="match status" value="1"/>
</dbReference>
<proteinExistence type="predicted"/>
<dbReference type="AlphaFoldDB" id="A0A816BQ03"/>
<dbReference type="Gene3D" id="2.60.120.310">
    <property type="entry name" value="Copper type II, ascorbate-dependent monooxygenase, N-terminal domain"/>
    <property type="match status" value="1"/>
</dbReference>
<gene>
    <name evidence="1" type="ORF">EDS130_LOCUS16420</name>
    <name evidence="2" type="ORF">XAT740_LOCUS49212</name>
</gene>